<evidence type="ECO:0000313" key="2">
    <source>
        <dbReference type="Proteomes" id="UP000555407"/>
    </source>
</evidence>
<protein>
    <submittedName>
        <fullName evidence="1">Uncharacterized protein</fullName>
    </submittedName>
</protein>
<dbReference type="InterPro" id="IPR045423">
    <property type="entry name" value="DUF6510"/>
</dbReference>
<sequence length="92" mass="9691">MDASLTYLDGNAAAGPLSELLAFDITTAVGRCGACRSSMMMAQCRVYIGPGLVLRCAYCDEVLARLVVAGNSSWLDMTGLACLQINRAAQGR</sequence>
<accession>A0A7X6A4D1</accession>
<name>A0A7X6A4D1_9ACTN</name>
<dbReference type="Pfam" id="PF20120">
    <property type="entry name" value="DUF6510"/>
    <property type="match status" value="1"/>
</dbReference>
<dbReference type="EMBL" id="JAASRO010000001">
    <property type="protein sequence ID" value="NIK61367.1"/>
    <property type="molecule type" value="Genomic_DNA"/>
</dbReference>
<dbReference type="RefSeq" id="WP_167215832.1">
    <property type="nucleotide sequence ID" value="NZ_JAASRO010000001.1"/>
</dbReference>
<evidence type="ECO:0000313" key="1">
    <source>
        <dbReference type="EMBL" id="NIK61367.1"/>
    </source>
</evidence>
<proteinExistence type="predicted"/>
<gene>
    <name evidence="1" type="ORF">BJY22_007084</name>
</gene>
<dbReference type="Proteomes" id="UP000555407">
    <property type="component" value="Unassembled WGS sequence"/>
</dbReference>
<organism evidence="1 2">
    <name type="scientific">Kribbella shirazensis</name>
    <dbReference type="NCBI Taxonomy" id="1105143"/>
    <lineage>
        <taxon>Bacteria</taxon>
        <taxon>Bacillati</taxon>
        <taxon>Actinomycetota</taxon>
        <taxon>Actinomycetes</taxon>
        <taxon>Propionibacteriales</taxon>
        <taxon>Kribbellaceae</taxon>
        <taxon>Kribbella</taxon>
    </lineage>
</organism>
<comment type="caution">
    <text evidence="1">The sequence shown here is derived from an EMBL/GenBank/DDBJ whole genome shotgun (WGS) entry which is preliminary data.</text>
</comment>
<keyword evidence="2" id="KW-1185">Reference proteome</keyword>
<dbReference type="AlphaFoldDB" id="A0A7X6A4D1"/>
<reference evidence="1 2" key="1">
    <citation type="submission" date="2020-03" db="EMBL/GenBank/DDBJ databases">
        <title>Sequencing the genomes of 1000 actinobacteria strains.</title>
        <authorList>
            <person name="Klenk H.-P."/>
        </authorList>
    </citation>
    <scope>NUCLEOTIDE SEQUENCE [LARGE SCALE GENOMIC DNA]</scope>
    <source>
        <strain evidence="1 2">DSM 45490</strain>
    </source>
</reference>